<evidence type="ECO:0000313" key="2">
    <source>
        <dbReference type="EMBL" id="KRX86604.1"/>
    </source>
</evidence>
<dbReference type="EMBL" id="JYDU01000356">
    <property type="protein sequence ID" value="KRX86597.1"/>
    <property type="molecule type" value="Genomic_DNA"/>
</dbReference>
<reference evidence="1 3" key="1">
    <citation type="submission" date="2015-01" db="EMBL/GenBank/DDBJ databases">
        <title>Evolution of Trichinella species and genotypes.</title>
        <authorList>
            <person name="Korhonen P.K."/>
            <person name="Edoardo P."/>
            <person name="Giuseppe L.R."/>
            <person name="Gasser R.B."/>
        </authorList>
    </citation>
    <scope>NUCLEOTIDE SEQUENCE [LARGE SCALE GENOMIC DNA]</scope>
    <source>
        <strain evidence="1">ISS141</strain>
    </source>
</reference>
<dbReference type="AlphaFoldDB" id="A0A0V0XFL3"/>
<dbReference type="Proteomes" id="UP000054815">
    <property type="component" value="Unassembled WGS sequence"/>
</dbReference>
<evidence type="ECO:0000313" key="3">
    <source>
        <dbReference type="Proteomes" id="UP000054815"/>
    </source>
</evidence>
<name>A0A0V0XFL3_TRIPS</name>
<dbReference type="EMBL" id="JYDU01000356">
    <property type="protein sequence ID" value="KRX86604.1"/>
    <property type="molecule type" value="Genomic_DNA"/>
</dbReference>
<sequence length="79" mass="9039">MDSTEQHQETIKQDEQAVEISAKNNANNVVETETELTVTRSGQCSERYLEMGTVECVRNINAWISHQLFSAARRKWTVP</sequence>
<proteinExistence type="predicted"/>
<protein>
    <submittedName>
        <fullName evidence="1">Uncharacterized protein</fullName>
    </submittedName>
</protein>
<evidence type="ECO:0000313" key="1">
    <source>
        <dbReference type="EMBL" id="KRX86597.1"/>
    </source>
</evidence>
<organism evidence="1 3">
    <name type="scientific">Trichinella pseudospiralis</name>
    <name type="common">Parasitic roundworm</name>
    <dbReference type="NCBI Taxonomy" id="6337"/>
    <lineage>
        <taxon>Eukaryota</taxon>
        <taxon>Metazoa</taxon>
        <taxon>Ecdysozoa</taxon>
        <taxon>Nematoda</taxon>
        <taxon>Enoplea</taxon>
        <taxon>Dorylaimia</taxon>
        <taxon>Trichinellida</taxon>
        <taxon>Trichinellidae</taxon>
        <taxon>Trichinella</taxon>
    </lineage>
</organism>
<comment type="caution">
    <text evidence="1">The sequence shown here is derived from an EMBL/GenBank/DDBJ whole genome shotgun (WGS) entry which is preliminary data.</text>
</comment>
<gene>
    <name evidence="2" type="ORF">T4E_4231</name>
    <name evidence="1" type="ORF">T4E_7447</name>
</gene>
<accession>A0A0V0XFL3</accession>